<keyword evidence="9" id="KW-1185">Reference proteome</keyword>
<protein>
    <recommendedName>
        <fullName evidence="5">Beta'-coat protein</fullName>
    </recommendedName>
</protein>
<dbReference type="GO" id="GO:0006886">
    <property type="term" value="P:intracellular protein transport"/>
    <property type="evidence" value="ECO:0007669"/>
    <property type="project" value="InterPro"/>
</dbReference>
<keyword evidence="3 6" id="KW-0853">WD repeat</keyword>
<evidence type="ECO:0000256" key="4">
    <source>
        <dbReference type="ARBA" id="ARBA00022737"/>
    </source>
</evidence>
<dbReference type="GO" id="GO:0005198">
    <property type="term" value="F:structural molecule activity"/>
    <property type="evidence" value="ECO:0007669"/>
    <property type="project" value="InterPro"/>
</dbReference>
<dbReference type="InterPro" id="IPR015943">
    <property type="entry name" value="WD40/YVTN_repeat-like_dom_sf"/>
</dbReference>
<keyword evidence="7" id="KW-0472">Membrane</keyword>
<dbReference type="Pfam" id="PF00400">
    <property type="entry name" value="WD40"/>
    <property type="match status" value="1"/>
</dbReference>
<keyword evidence="7" id="KW-0812">Transmembrane</keyword>
<evidence type="ECO:0000256" key="6">
    <source>
        <dbReference type="PROSITE-ProRule" id="PRU00221"/>
    </source>
</evidence>
<dbReference type="AlphaFoldDB" id="A0A1I7X7M2"/>
<feature type="domain" description="COPA/B second beta-propeller" evidence="8">
    <location>
        <begin position="135"/>
        <end position="315"/>
    </location>
</feature>
<dbReference type="GO" id="GO:0000139">
    <property type="term" value="C:Golgi membrane"/>
    <property type="evidence" value="ECO:0007669"/>
    <property type="project" value="UniProtKB-SubCell"/>
</dbReference>
<evidence type="ECO:0000313" key="9">
    <source>
        <dbReference type="Proteomes" id="UP000095283"/>
    </source>
</evidence>
<name>A0A1I7X7M2_HETBA</name>
<sequence>MPLRLDVKRLLLARSDRVKCLDIHPTEPWLLVALYNGNVHIWNYDNQQLVKSFELKVCDLPVKQSIWLNLMIFFLITPDQQECFKILHFFRSGSLEVNTLTLRWRDMRKEFITYSEYDITLLKFAHLFDVTKAFLDGERLPLSVKDLGACEIYPQTLIHSSNGRFVVACGDGEYIVYTAMALRNKDFGQGLEFVWSSDPNMFAVRESATSIRIKKNFKEFKQIRTDVVMEGIDGGPLLATRSQNSLCFYDWESARLVRRIEIAAKHVFWSDNGEMVAICGEDSFYLLKYNADAFVNATCEEITEDGVEDSMEVIGWLNTLNIFIFIIIWINYVIITIL</sequence>
<evidence type="ECO:0000313" key="10">
    <source>
        <dbReference type="WBParaSite" id="Hba_13427"/>
    </source>
</evidence>
<dbReference type="Pfam" id="PF04053">
    <property type="entry name" value="B-prop_COPA_B_2nd"/>
    <property type="match status" value="1"/>
</dbReference>
<evidence type="ECO:0000256" key="3">
    <source>
        <dbReference type="ARBA" id="ARBA00022574"/>
    </source>
</evidence>
<accession>A0A1I7X7M2</accession>
<dbReference type="Gene3D" id="2.130.10.10">
    <property type="entry name" value="YVTN repeat-like/Quinoprotein amine dehydrogenase"/>
    <property type="match status" value="1"/>
</dbReference>
<dbReference type="GO" id="GO:0030126">
    <property type="term" value="C:COPI vesicle coat"/>
    <property type="evidence" value="ECO:0007669"/>
    <property type="project" value="TreeGrafter"/>
</dbReference>
<evidence type="ECO:0000256" key="5">
    <source>
        <dbReference type="ARBA" id="ARBA00032920"/>
    </source>
</evidence>
<dbReference type="GO" id="GO:0006891">
    <property type="term" value="P:intra-Golgi vesicle-mediated transport"/>
    <property type="evidence" value="ECO:0007669"/>
    <property type="project" value="TreeGrafter"/>
</dbReference>
<dbReference type="SUPFAM" id="SSF50978">
    <property type="entry name" value="WD40 repeat-like"/>
    <property type="match status" value="1"/>
</dbReference>
<dbReference type="InterPro" id="IPR006692">
    <property type="entry name" value="Beta-prop_COPA/B_2nd"/>
</dbReference>
<proteinExistence type="predicted"/>
<feature type="transmembrane region" description="Helical" evidence="7">
    <location>
        <begin position="313"/>
        <end position="335"/>
    </location>
</feature>
<dbReference type="InterPro" id="IPR050844">
    <property type="entry name" value="Coatomer_complex_subunit"/>
</dbReference>
<dbReference type="GO" id="GO:0006890">
    <property type="term" value="P:retrograde vesicle-mediated transport, Golgi to endoplasmic reticulum"/>
    <property type="evidence" value="ECO:0007669"/>
    <property type="project" value="TreeGrafter"/>
</dbReference>
<keyword evidence="4" id="KW-0677">Repeat</keyword>
<dbReference type="GO" id="GO:0006888">
    <property type="term" value="P:endoplasmic reticulum to Golgi vesicle-mediated transport"/>
    <property type="evidence" value="ECO:0007669"/>
    <property type="project" value="TreeGrafter"/>
</dbReference>
<evidence type="ECO:0000256" key="7">
    <source>
        <dbReference type="SAM" id="Phobius"/>
    </source>
</evidence>
<dbReference type="PROSITE" id="PS50082">
    <property type="entry name" value="WD_REPEATS_2"/>
    <property type="match status" value="1"/>
</dbReference>
<comment type="subcellular location">
    <subcellularLocation>
        <location evidence="2">Cytoplasmic vesicle</location>
        <location evidence="2">COPI-coated vesicle membrane</location>
        <topology evidence="2">Peripheral membrane protein</topology>
        <orientation evidence="2">Cytoplasmic side</orientation>
    </subcellularLocation>
    <subcellularLocation>
        <location evidence="1">Golgi apparatus membrane</location>
        <topology evidence="1">Peripheral membrane protein</topology>
        <orientation evidence="1">Cytoplasmic side</orientation>
    </subcellularLocation>
</comment>
<evidence type="ECO:0000259" key="8">
    <source>
        <dbReference type="Pfam" id="PF04053"/>
    </source>
</evidence>
<dbReference type="PANTHER" id="PTHR19876">
    <property type="entry name" value="COATOMER"/>
    <property type="match status" value="1"/>
</dbReference>
<dbReference type="InterPro" id="IPR036322">
    <property type="entry name" value="WD40_repeat_dom_sf"/>
</dbReference>
<dbReference type="WBParaSite" id="Hba_13427">
    <property type="protein sequence ID" value="Hba_13427"/>
    <property type="gene ID" value="Hba_13427"/>
</dbReference>
<organism evidence="9 10">
    <name type="scientific">Heterorhabditis bacteriophora</name>
    <name type="common">Entomopathogenic nematode worm</name>
    <dbReference type="NCBI Taxonomy" id="37862"/>
    <lineage>
        <taxon>Eukaryota</taxon>
        <taxon>Metazoa</taxon>
        <taxon>Ecdysozoa</taxon>
        <taxon>Nematoda</taxon>
        <taxon>Chromadorea</taxon>
        <taxon>Rhabditida</taxon>
        <taxon>Rhabditina</taxon>
        <taxon>Rhabditomorpha</taxon>
        <taxon>Strongyloidea</taxon>
        <taxon>Heterorhabditidae</taxon>
        <taxon>Heterorhabditis</taxon>
    </lineage>
</organism>
<evidence type="ECO:0000256" key="2">
    <source>
        <dbReference type="ARBA" id="ARBA00004347"/>
    </source>
</evidence>
<feature type="repeat" description="WD" evidence="6">
    <location>
        <begin position="11"/>
        <end position="52"/>
    </location>
</feature>
<dbReference type="InterPro" id="IPR001680">
    <property type="entry name" value="WD40_rpt"/>
</dbReference>
<reference evidence="10" key="1">
    <citation type="submission" date="2016-11" db="UniProtKB">
        <authorList>
            <consortium name="WormBaseParasite"/>
        </authorList>
    </citation>
    <scope>IDENTIFICATION</scope>
</reference>
<dbReference type="PANTHER" id="PTHR19876:SF2">
    <property type="entry name" value="COATOMER SUBUNIT BETA"/>
    <property type="match status" value="1"/>
</dbReference>
<keyword evidence="7" id="KW-1133">Transmembrane helix</keyword>
<evidence type="ECO:0000256" key="1">
    <source>
        <dbReference type="ARBA" id="ARBA00004255"/>
    </source>
</evidence>
<dbReference type="Proteomes" id="UP000095283">
    <property type="component" value="Unplaced"/>
</dbReference>